<protein>
    <recommendedName>
        <fullName evidence="5">Protein sleepless</fullName>
    </recommendedName>
</protein>
<accession>A0A9X6N9G8</accession>
<dbReference type="InterPro" id="IPR050975">
    <property type="entry name" value="Sleep_regulator"/>
</dbReference>
<evidence type="ECO:0000256" key="1">
    <source>
        <dbReference type="ARBA" id="ARBA00022729"/>
    </source>
</evidence>
<dbReference type="EMBL" id="MTYJ01000186">
    <property type="protein sequence ID" value="OWA50232.1"/>
    <property type="molecule type" value="Genomic_DNA"/>
</dbReference>
<dbReference type="PANTHER" id="PTHR33562:SF20">
    <property type="entry name" value="PROTEIN QUIVER"/>
    <property type="match status" value="1"/>
</dbReference>
<feature type="chain" id="PRO_5040833907" description="Protein sleepless" evidence="2">
    <location>
        <begin position="28"/>
        <end position="170"/>
    </location>
</feature>
<proteinExistence type="predicted"/>
<keyword evidence="4" id="KW-1185">Reference proteome</keyword>
<evidence type="ECO:0000313" key="4">
    <source>
        <dbReference type="Proteomes" id="UP000192578"/>
    </source>
</evidence>
<reference evidence="4" key="1">
    <citation type="submission" date="2017-01" db="EMBL/GenBank/DDBJ databases">
        <title>Comparative genomics of anhydrobiosis in the tardigrade Hypsibius dujardini.</title>
        <authorList>
            <person name="Yoshida Y."/>
            <person name="Koutsovoulos G."/>
            <person name="Laetsch D."/>
            <person name="Stevens L."/>
            <person name="Kumar S."/>
            <person name="Horikawa D."/>
            <person name="Ishino K."/>
            <person name="Komine S."/>
            <person name="Tomita M."/>
            <person name="Blaxter M."/>
            <person name="Arakawa K."/>
        </authorList>
    </citation>
    <scope>NUCLEOTIDE SEQUENCE [LARGE SCALE GENOMIC DNA]</scope>
    <source>
        <strain evidence="4">Z151</strain>
    </source>
</reference>
<evidence type="ECO:0000313" key="3">
    <source>
        <dbReference type="EMBL" id="OWA50232.1"/>
    </source>
</evidence>
<dbReference type="PANTHER" id="PTHR33562">
    <property type="entry name" value="ATILLA, ISOFORM B-RELATED-RELATED"/>
    <property type="match status" value="1"/>
</dbReference>
<dbReference type="AlphaFoldDB" id="A0A9X6N9G8"/>
<gene>
    <name evidence="3" type="ORF">BV898_14755</name>
</gene>
<evidence type="ECO:0000256" key="2">
    <source>
        <dbReference type="SAM" id="SignalP"/>
    </source>
</evidence>
<feature type="signal peptide" evidence="2">
    <location>
        <begin position="1"/>
        <end position="27"/>
    </location>
</feature>
<evidence type="ECO:0008006" key="5">
    <source>
        <dbReference type="Google" id="ProtNLM"/>
    </source>
</evidence>
<organism evidence="3 4">
    <name type="scientific">Hypsibius exemplaris</name>
    <name type="common">Freshwater tardigrade</name>
    <dbReference type="NCBI Taxonomy" id="2072580"/>
    <lineage>
        <taxon>Eukaryota</taxon>
        <taxon>Metazoa</taxon>
        <taxon>Ecdysozoa</taxon>
        <taxon>Tardigrada</taxon>
        <taxon>Eutardigrada</taxon>
        <taxon>Parachela</taxon>
        <taxon>Hypsibioidea</taxon>
        <taxon>Hypsibiidae</taxon>
        <taxon>Hypsibius</taxon>
    </lineage>
</organism>
<dbReference type="Proteomes" id="UP000192578">
    <property type="component" value="Unassembled WGS sequence"/>
</dbReference>
<name>A0A9X6N9G8_HYPEX</name>
<keyword evidence="1 2" id="KW-0732">Signal</keyword>
<sequence length="170" mass="18316">MNYSRPLRSILMATFLLMVIFSPTAYGIQCYVCKTSLPSYDGPVNCPNVNNPGTTTRQDCLSGVCLTFRGSQQRNTNMIEDGVVRLCSNGENVRKIFGTSTVSIDSGETCRQVAYASSSNIHDNTAISGKVCTCTSDLCNAQFQSNAAPKSTVFNGVVLAFVAAASLRIW</sequence>
<comment type="caution">
    <text evidence="3">The sequence shown here is derived from an EMBL/GenBank/DDBJ whole genome shotgun (WGS) entry which is preliminary data.</text>
</comment>